<sequence>MTILNRNEVDKSLTWDTSAIFKSKEDAKKEADTVLEASLKLKENYEGKLNEFDTIVKAFKEYEKLIERFSLVIDYAYLNKDVDLTNSSELAFFYELLNMYNKLDENTLFVELEIAKLDIPMLEKLEKVDGLKAYFHSVILKKKTYLSDAEEKVIQAFTPLTMAPEQLYNTIKLQDLTFEPFEVNGKKYNNSYALFEEKYEYDEDKDLRRESFKHFYKDLSKTVNSTAAAFNLNMQKDKIISKLRGYESVTDYLLANQEVPRDIYENHLDTIMKELSPVMRKFARTLKEGLGLEKINYYDLKANIDPEFDPEITLDGAKDYIYSALNVLGDEYLEQIKKVLEGKNIDYVENKGKYTGAYCATPAGFPSYILMTWTGKMDSVFTMIHELGHAGNFMLSQKYQSYFDANTAMFYAESPSTMNEMMLANYLMKKTEDPRMLRWIYFSIIAKTYYHNFVTHFLEAYFQRKAYNLVDEGQNLDADTLNRLFKETLEEFWQGEVELNEGCEMTWMRQPHYYSGLYSYTYSAGLSIATNVSRKILEGDEKAVKDWLNAIRQGGLYNPVEWAKLSGVDITNIDSLKKTIEYISSIVDKIEELSKNL</sequence>
<dbReference type="EC" id="3.4.24.-" evidence="6"/>
<keyword evidence="2 6" id="KW-0479">Metal-binding</keyword>
<evidence type="ECO:0000256" key="5">
    <source>
        <dbReference type="ARBA" id="ARBA00023049"/>
    </source>
</evidence>
<keyword evidence="3 6" id="KW-0378">Hydrolase</keyword>
<dbReference type="AlphaFoldDB" id="A0A9E7IUE2"/>
<dbReference type="Pfam" id="PF01432">
    <property type="entry name" value="Peptidase_M3"/>
    <property type="match status" value="1"/>
</dbReference>
<comment type="similarity">
    <text evidence="6">Belongs to the peptidase M3B family.</text>
</comment>
<feature type="domain" description="Peptidase M3A/M3B catalytic" evidence="7">
    <location>
        <begin position="200"/>
        <end position="580"/>
    </location>
</feature>
<name>A0A9E7IUE2_9FIRM</name>
<dbReference type="GO" id="GO:0046872">
    <property type="term" value="F:metal ion binding"/>
    <property type="evidence" value="ECO:0007669"/>
    <property type="project" value="UniProtKB-UniRule"/>
</dbReference>
<dbReference type="SUPFAM" id="SSF55486">
    <property type="entry name" value="Metalloproteases ('zincins'), catalytic domain"/>
    <property type="match status" value="1"/>
</dbReference>
<evidence type="ECO:0000259" key="7">
    <source>
        <dbReference type="Pfam" id="PF01432"/>
    </source>
</evidence>
<comment type="cofactor">
    <cofactor evidence="6">
        <name>Zn(2+)</name>
        <dbReference type="ChEBI" id="CHEBI:29105"/>
    </cofactor>
    <text evidence="6">Binds 1 zinc ion.</text>
</comment>
<keyword evidence="1 6" id="KW-0645">Protease</keyword>
<dbReference type="Gene3D" id="1.20.140.70">
    <property type="entry name" value="Oligopeptidase f, N-terminal domain"/>
    <property type="match status" value="1"/>
</dbReference>
<protein>
    <recommendedName>
        <fullName evidence="6">Oligopeptidase F</fullName>
        <ecNumber evidence="6">3.4.24.-</ecNumber>
    </recommendedName>
</protein>
<dbReference type="InterPro" id="IPR001567">
    <property type="entry name" value="Pept_M3A_M3B_dom"/>
</dbReference>
<accession>A0A9E7IUE2</accession>
<dbReference type="KEGG" id="fms:M1R53_04680"/>
<dbReference type="InterPro" id="IPR004438">
    <property type="entry name" value="Peptidase_M3B"/>
</dbReference>
<evidence type="ECO:0000313" key="8">
    <source>
        <dbReference type="EMBL" id="UQK58539.1"/>
    </source>
</evidence>
<keyword evidence="4 6" id="KW-0862">Zinc</keyword>
<evidence type="ECO:0000256" key="4">
    <source>
        <dbReference type="ARBA" id="ARBA00022833"/>
    </source>
</evidence>
<dbReference type="Proteomes" id="UP000831151">
    <property type="component" value="Chromosome"/>
</dbReference>
<gene>
    <name evidence="8" type="primary">pepF</name>
    <name evidence="8" type="ORF">M1R53_04680</name>
</gene>
<dbReference type="GO" id="GO:0004222">
    <property type="term" value="F:metalloendopeptidase activity"/>
    <property type="evidence" value="ECO:0007669"/>
    <property type="project" value="UniProtKB-UniRule"/>
</dbReference>
<proteinExistence type="inferred from homology"/>
<evidence type="ECO:0000313" key="9">
    <source>
        <dbReference type="Proteomes" id="UP000831151"/>
    </source>
</evidence>
<evidence type="ECO:0000256" key="2">
    <source>
        <dbReference type="ARBA" id="ARBA00022723"/>
    </source>
</evidence>
<dbReference type="GO" id="GO:0006518">
    <property type="term" value="P:peptide metabolic process"/>
    <property type="evidence" value="ECO:0007669"/>
    <property type="project" value="TreeGrafter"/>
</dbReference>
<dbReference type="PANTHER" id="PTHR11804">
    <property type="entry name" value="PROTEASE M3 THIMET OLIGOPEPTIDASE-RELATED"/>
    <property type="match status" value="1"/>
</dbReference>
<reference evidence="8" key="1">
    <citation type="submission" date="2022-04" db="EMBL/GenBank/DDBJ databases">
        <title>Complete genome sequences of Ezakiella coagulans and Fenollaria massiliensis.</title>
        <authorList>
            <person name="France M.T."/>
            <person name="Clifford J."/>
            <person name="Narina S."/>
            <person name="Rutt L."/>
            <person name="Ravel J."/>
        </authorList>
    </citation>
    <scope>NUCLEOTIDE SEQUENCE</scope>
    <source>
        <strain evidence="8">C0061C2</strain>
    </source>
</reference>
<keyword evidence="9" id="KW-1185">Reference proteome</keyword>
<dbReference type="InterPro" id="IPR042088">
    <property type="entry name" value="OligoPept_F_C"/>
</dbReference>
<dbReference type="GO" id="GO:0006508">
    <property type="term" value="P:proteolysis"/>
    <property type="evidence" value="ECO:0007669"/>
    <property type="project" value="UniProtKB-KW"/>
</dbReference>
<keyword evidence="5 6" id="KW-0482">Metalloprotease</keyword>
<evidence type="ECO:0000256" key="6">
    <source>
        <dbReference type="RuleBase" id="RU368091"/>
    </source>
</evidence>
<dbReference type="Gene3D" id="1.10.1370.20">
    <property type="entry name" value="Oligoendopeptidase f, C-terminal domain"/>
    <property type="match status" value="1"/>
</dbReference>
<dbReference type="NCBIfam" id="TIGR00181">
    <property type="entry name" value="pepF"/>
    <property type="match status" value="1"/>
</dbReference>
<comment type="function">
    <text evidence="6">Has oligopeptidase activity and degrades a variety of small bioactive peptides.</text>
</comment>
<dbReference type="EMBL" id="CP096649">
    <property type="protein sequence ID" value="UQK58539.1"/>
    <property type="molecule type" value="Genomic_DNA"/>
</dbReference>
<dbReference type="InterPro" id="IPR045090">
    <property type="entry name" value="Pept_M3A_M3B"/>
</dbReference>
<evidence type="ECO:0000256" key="1">
    <source>
        <dbReference type="ARBA" id="ARBA00022670"/>
    </source>
</evidence>
<organism evidence="8 9">
    <name type="scientific">Fenollaria massiliensis</name>
    <dbReference type="NCBI Taxonomy" id="938288"/>
    <lineage>
        <taxon>Bacteria</taxon>
        <taxon>Bacillati</taxon>
        <taxon>Bacillota</taxon>
        <taxon>Clostridia</taxon>
        <taxon>Eubacteriales</taxon>
        <taxon>Fenollaria</taxon>
    </lineage>
</organism>
<evidence type="ECO:0000256" key="3">
    <source>
        <dbReference type="ARBA" id="ARBA00022801"/>
    </source>
</evidence>
<dbReference type="PANTHER" id="PTHR11804:SF45">
    <property type="entry name" value="SIMILAR TO OLIGOENDOPEPTIDASE"/>
    <property type="match status" value="1"/>
</dbReference>
<dbReference type="RefSeq" id="WP_249242149.1">
    <property type="nucleotide sequence ID" value="NZ_CP096649.1"/>
</dbReference>